<sequence length="52" mass="5069">MNRTFAAGVALTAVSVLGYVVGVLAPYPGRAFALSGLMVGITVAAISTGEGA</sequence>
<accession>A0ABD5VHQ5</accession>
<proteinExistence type="predicted"/>
<protein>
    <submittedName>
        <fullName evidence="1">Uncharacterized protein</fullName>
    </submittedName>
</protein>
<gene>
    <name evidence="1" type="ORF">ACFQGB_11335</name>
</gene>
<comment type="caution">
    <text evidence="1">The sequence shown here is derived from an EMBL/GenBank/DDBJ whole genome shotgun (WGS) entry which is preliminary data.</text>
</comment>
<organism evidence="1 2">
    <name type="scientific">Halorubellus litoreus</name>
    <dbReference type="NCBI Taxonomy" id="755308"/>
    <lineage>
        <taxon>Archaea</taxon>
        <taxon>Methanobacteriati</taxon>
        <taxon>Methanobacteriota</taxon>
        <taxon>Stenosarchaea group</taxon>
        <taxon>Halobacteria</taxon>
        <taxon>Halobacteriales</taxon>
        <taxon>Halorubellaceae</taxon>
        <taxon>Halorubellus</taxon>
    </lineage>
</organism>
<evidence type="ECO:0000313" key="1">
    <source>
        <dbReference type="EMBL" id="MFC6953456.1"/>
    </source>
</evidence>
<name>A0ABD5VHQ5_9EURY</name>
<dbReference type="RefSeq" id="WP_336350414.1">
    <property type="nucleotide sequence ID" value="NZ_JAZAQL010000002.1"/>
</dbReference>
<keyword evidence="2" id="KW-1185">Reference proteome</keyword>
<dbReference type="AlphaFoldDB" id="A0ABD5VHQ5"/>
<dbReference type="Proteomes" id="UP001596395">
    <property type="component" value="Unassembled WGS sequence"/>
</dbReference>
<dbReference type="EMBL" id="JBHSXN010000002">
    <property type="protein sequence ID" value="MFC6953456.1"/>
    <property type="molecule type" value="Genomic_DNA"/>
</dbReference>
<reference evidence="1 2" key="1">
    <citation type="journal article" date="2019" name="Int. J. Syst. Evol. Microbiol.">
        <title>The Global Catalogue of Microorganisms (GCM) 10K type strain sequencing project: providing services to taxonomists for standard genome sequencing and annotation.</title>
        <authorList>
            <consortium name="The Broad Institute Genomics Platform"/>
            <consortium name="The Broad Institute Genome Sequencing Center for Infectious Disease"/>
            <person name="Wu L."/>
            <person name="Ma J."/>
        </authorList>
    </citation>
    <scope>NUCLEOTIDE SEQUENCE [LARGE SCALE GENOMIC DNA]</scope>
    <source>
        <strain evidence="1 2">GX26</strain>
    </source>
</reference>
<evidence type="ECO:0000313" key="2">
    <source>
        <dbReference type="Proteomes" id="UP001596395"/>
    </source>
</evidence>